<keyword evidence="3" id="KW-1185">Reference proteome</keyword>
<proteinExistence type="predicted"/>
<evidence type="ECO:0000256" key="1">
    <source>
        <dbReference type="SAM" id="MobiDB-lite"/>
    </source>
</evidence>
<accession>A0ABM8VWE2</accession>
<organism evidence="2 3">
    <name type="scientific">Gigaspora margarita</name>
    <dbReference type="NCBI Taxonomy" id="4874"/>
    <lineage>
        <taxon>Eukaryota</taxon>
        <taxon>Fungi</taxon>
        <taxon>Fungi incertae sedis</taxon>
        <taxon>Mucoromycota</taxon>
        <taxon>Glomeromycotina</taxon>
        <taxon>Glomeromycetes</taxon>
        <taxon>Diversisporales</taxon>
        <taxon>Gigasporaceae</taxon>
        <taxon>Gigaspora</taxon>
    </lineage>
</organism>
<name>A0ABM8VWE2_GIGMA</name>
<feature type="compositionally biased region" description="Basic and acidic residues" evidence="1">
    <location>
        <begin position="1"/>
        <end position="17"/>
    </location>
</feature>
<gene>
    <name evidence="2" type="ORF">GMARGA_LOCUS382</name>
</gene>
<sequence length="46" mass="5116">MSELKLEGVKEKKKDKNTSPTPLIGPSKEKIREKTGYLDNAVQANT</sequence>
<comment type="caution">
    <text evidence="2">The sequence shown here is derived from an EMBL/GenBank/DDBJ whole genome shotgun (WGS) entry which is preliminary data.</text>
</comment>
<reference evidence="2 3" key="1">
    <citation type="submission" date="2021-06" db="EMBL/GenBank/DDBJ databases">
        <authorList>
            <person name="Kallberg Y."/>
            <person name="Tangrot J."/>
            <person name="Rosling A."/>
        </authorList>
    </citation>
    <scope>NUCLEOTIDE SEQUENCE [LARGE SCALE GENOMIC DNA]</scope>
    <source>
        <strain evidence="2 3">120-4 pot B 10/14</strain>
    </source>
</reference>
<feature type="compositionally biased region" description="Basic and acidic residues" evidence="1">
    <location>
        <begin position="27"/>
        <end position="36"/>
    </location>
</feature>
<dbReference type="Proteomes" id="UP000789901">
    <property type="component" value="Unassembled WGS sequence"/>
</dbReference>
<evidence type="ECO:0000313" key="2">
    <source>
        <dbReference type="EMBL" id="CAG8462637.1"/>
    </source>
</evidence>
<feature type="region of interest" description="Disordered" evidence="1">
    <location>
        <begin position="1"/>
        <end position="46"/>
    </location>
</feature>
<evidence type="ECO:0000313" key="3">
    <source>
        <dbReference type="Proteomes" id="UP000789901"/>
    </source>
</evidence>
<dbReference type="EMBL" id="CAJVQB010000066">
    <property type="protein sequence ID" value="CAG8462637.1"/>
    <property type="molecule type" value="Genomic_DNA"/>
</dbReference>
<protein>
    <submittedName>
        <fullName evidence="2">31172_t:CDS:1</fullName>
    </submittedName>
</protein>